<accession>A0A915LNR3</accession>
<proteinExistence type="predicted"/>
<feature type="compositionally biased region" description="Polar residues" evidence="1">
    <location>
        <begin position="29"/>
        <end position="54"/>
    </location>
</feature>
<evidence type="ECO:0000256" key="1">
    <source>
        <dbReference type="SAM" id="MobiDB-lite"/>
    </source>
</evidence>
<keyword evidence="2" id="KW-1185">Reference proteome</keyword>
<sequence>MNQRSVNYKYICDNLPIINQLCNQRRQLEQQTQEHANIPQQQVIEQNPDPSANPTLHGHEIPQYPYNLGMFKNCYPSQQLTPAQLEEQNNWANLIYQQQQRQEEEARLS</sequence>
<dbReference type="AlphaFoldDB" id="A0A915LNR3"/>
<evidence type="ECO:0000313" key="2">
    <source>
        <dbReference type="Proteomes" id="UP000887561"/>
    </source>
</evidence>
<reference evidence="3" key="1">
    <citation type="submission" date="2022-11" db="UniProtKB">
        <authorList>
            <consortium name="WormBaseParasite"/>
        </authorList>
    </citation>
    <scope>IDENTIFICATION</scope>
</reference>
<organism evidence="2 3">
    <name type="scientific">Meloidogyne javanica</name>
    <name type="common">Root-knot nematode worm</name>
    <dbReference type="NCBI Taxonomy" id="6303"/>
    <lineage>
        <taxon>Eukaryota</taxon>
        <taxon>Metazoa</taxon>
        <taxon>Ecdysozoa</taxon>
        <taxon>Nematoda</taxon>
        <taxon>Chromadorea</taxon>
        <taxon>Rhabditida</taxon>
        <taxon>Tylenchina</taxon>
        <taxon>Tylenchomorpha</taxon>
        <taxon>Tylenchoidea</taxon>
        <taxon>Meloidogynidae</taxon>
        <taxon>Meloidogyninae</taxon>
        <taxon>Meloidogyne</taxon>
        <taxon>Meloidogyne incognita group</taxon>
    </lineage>
</organism>
<dbReference type="Proteomes" id="UP000887561">
    <property type="component" value="Unplaced"/>
</dbReference>
<dbReference type="WBParaSite" id="scaffold13531_cov158.g16921">
    <property type="protein sequence ID" value="scaffold13531_cov158.g16921"/>
    <property type="gene ID" value="scaffold13531_cov158.g16921"/>
</dbReference>
<feature type="region of interest" description="Disordered" evidence="1">
    <location>
        <begin position="29"/>
        <end position="59"/>
    </location>
</feature>
<evidence type="ECO:0000313" key="3">
    <source>
        <dbReference type="WBParaSite" id="scaffold13531_cov158.g16921"/>
    </source>
</evidence>
<protein>
    <submittedName>
        <fullName evidence="3">Uncharacterized protein</fullName>
    </submittedName>
</protein>
<name>A0A915LNR3_MELJA</name>